<gene>
    <name evidence="1" type="ORF">SAMN04488103_10229</name>
</gene>
<dbReference type="EMBL" id="FOCE01000002">
    <property type="protein sequence ID" value="SEM76976.1"/>
    <property type="molecule type" value="Genomic_DNA"/>
</dbReference>
<dbReference type="Pfam" id="PF04364">
    <property type="entry name" value="DNA_pol3_chi"/>
    <property type="match status" value="1"/>
</dbReference>
<dbReference type="STRING" id="933059.SAMN04488103_10229"/>
<dbReference type="Proteomes" id="UP000198761">
    <property type="component" value="Unassembled WGS sequence"/>
</dbReference>
<dbReference type="RefSeq" id="WP_091297299.1">
    <property type="nucleotide sequence ID" value="NZ_FOCE01000002.1"/>
</dbReference>
<name>A0A1H8B2L0_9RHOB</name>
<evidence type="ECO:0000313" key="2">
    <source>
        <dbReference type="Proteomes" id="UP000198761"/>
    </source>
</evidence>
<dbReference type="NCBIfam" id="NF004347">
    <property type="entry name" value="PRK05728.1-4"/>
    <property type="match status" value="1"/>
</dbReference>
<dbReference type="GO" id="GO:0032298">
    <property type="term" value="P:positive regulation of DNA-templated DNA replication initiation"/>
    <property type="evidence" value="ECO:0007669"/>
    <property type="project" value="TreeGrafter"/>
</dbReference>
<dbReference type="InterPro" id="IPR036768">
    <property type="entry name" value="PolIII_chi_sf"/>
</dbReference>
<accession>A0A1H8B2L0</accession>
<proteinExistence type="predicted"/>
<dbReference type="AlphaFoldDB" id="A0A1H8B2L0"/>
<dbReference type="GO" id="GO:0006260">
    <property type="term" value="P:DNA replication"/>
    <property type="evidence" value="ECO:0007669"/>
    <property type="project" value="InterPro"/>
</dbReference>
<keyword evidence="2" id="KW-1185">Reference proteome</keyword>
<dbReference type="PANTHER" id="PTHR38767:SF1">
    <property type="entry name" value="DNA POLYMERASE III SUBUNIT CHI"/>
    <property type="match status" value="1"/>
</dbReference>
<evidence type="ECO:0000313" key="1">
    <source>
        <dbReference type="EMBL" id="SEM76976.1"/>
    </source>
</evidence>
<sequence>MALVLFYHLTRSSAEETAVQLLPRALAAGWRVMLRACTAERLDWLDQKLWQGPEDGFLPHGVEGGPHDADQPVLLGRGPITNGARALMLMDGAQPLPGEAAGLERVWVLFDGLDEVALNGARGLWKAVVAEGLHAQYWSEESGRWQMKTEKPASG</sequence>
<reference evidence="1 2" key="1">
    <citation type="submission" date="2016-10" db="EMBL/GenBank/DDBJ databases">
        <authorList>
            <person name="de Groot N.N."/>
        </authorList>
    </citation>
    <scope>NUCLEOTIDE SEQUENCE [LARGE SCALE GENOMIC DNA]</scope>
    <source>
        <strain evidence="1 2">DSM 3857</strain>
    </source>
</reference>
<organism evidence="1 2">
    <name type="scientific">Gemmobacter aquatilis</name>
    <dbReference type="NCBI Taxonomy" id="933059"/>
    <lineage>
        <taxon>Bacteria</taxon>
        <taxon>Pseudomonadati</taxon>
        <taxon>Pseudomonadota</taxon>
        <taxon>Alphaproteobacteria</taxon>
        <taxon>Rhodobacterales</taxon>
        <taxon>Paracoccaceae</taxon>
        <taxon>Gemmobacter</taxon>
    </lineage>
</organism>
<dbReference type="GO" id="GO:0003887">
    <property type="term" value="F:DNA-directed DNA polymerase activity"/>
    <property type="evidence" value="ECO:0007669"/>
    <property type="project" value="InterPro"/>
</dbReference>
<dbReference type="PANTHER" id="PTHR38767">
    <property type="entry name" value="DNA POLYMERASE III SUBUNIT CHI"/>
    <property type="match status" value="1"/>
</dbReference>
<dbReference type="SUPFAM" id="SSF102400">
    <property type="entry name" value="DNA polymerase III chi subunit"/>
    <property type="match status" value="1"/>
</dbReference>
<dbReference type="OrthoDB" id="9795973at2"/>
<dbReference type="GO" id="GO:0003677">
    <property type="term" value="F:DNA binding"/>
    <property type="evidence" value="ECO:0007669"/>
    <property type="project" value="InterPro"/>
</dbReference>
<dbReference type="InterPro" id="IPR007459">
    <property type="entry name" value="DNA_pol3_chi"/>
</dbReference>
<protein>
    <submittedName>
        <fullName evidence="1">DNA polymerase III, chi subunit</fullName>
    </submittedName>
</protein>
<dbReference type="Gene3D" id="3.40.50.10110">
    <property type="entry name" value="DNA polymerase III subunit chi"/>
    <property type="match status" value="1"/>
</dbReference>